<feature type="transmembrane region" description="Helical" evidence="1">
    <location>
        <begin position="165"/>
        <end position="184"/>
    </location>
</feature>
<keyword evidence="3" id="KW-1185">Reference proteome</keyword>
<keyword evidence="1" id="KW-1133">Transmembrane helix</keyword>
<dbReference type="AlphaFoldDB" id="A0A840IXS5"/>
<gene>
    <name evidence="2" type="ORF">BJY18_003169</name>
</gene>
<dbReference type="EMBL" id="JACHMG010000001">
    <property type="protein sequence ID" value="MBB4685684.1"/>
    <property type="molecule type" value="Genomic_DNA"/>
</dbReference>
<feature type="transmembrane region" description="Helical" evidence="1">
    <location>
        <begin position="71"/>
        <end position="90"/>
    </location>
</feature>
<organism evidence="2 3">
    <name type="scientific">Amycolatopsis jiangsuensis</name>
    <dbReference type="NCBI Taxonomy" id="1181879"/>
    <lineage>
        <taxon>Bacteria</taxon>
        <taxon>Bacillati</taxon>
        <taxon>Actinomycetota</taxon>
        <taxon>Actinomycetes</taxon>
        <taxon>Pseudonocardiales</taxon>
        <taxon>Pseudonocardiaceae</taxon>
        <taxon>Amycolatopsis</taxon>
    </lineage>
</organism>
<dbReference type="Proteomes" id="UP000581769">
    <property type="component" value="Unassembled WGS sequence"/>
</dbReference>
<evidence type="ECO:0000313" key="3">
    <source>
        <dbReference type="Proteomes" id="UP000581769"/>
    </source>
</evidence>
<feature type="transmembrane region" description="Helical" evidence="1">
    <location>
        <begin position="111"/>
        <end position="132"/>
    </location>
</feature>
<evidence type="ECO:0000313" key="2">
    <source>
        <dbReference type="EMBL" id="MBB4685684.1"/>
    </source>
</evidence>
<evidence type="ECO:0000256" key="1">
    <source>
        <dbReference type="SAM" id="Phobius"/>
    </source>
</evidence>
<protein>
    <submittedName>
        <fullName evidence="2">Uncharacterized protein</fullName>
    </submittedName>
</protein>
<sequence length="219" mass="23590">MSEDQVDEADDGQPLSAAESLDLIARQHDRTRRELRSSPARLLGVWAVAWLVGWGLVYLSDDRVAGLMPGWIASVVVGVLFVGAVVHTAWHSTRPGRGIRGPSRRIGRMYGWAWAISFLAMYLVDLRLTLLLGDATDVISLLWTGTSLLLTGVLYLAGGMLWQDPLPYTFGAWICLCGGASVLVGVPGNFLVLSLAGGGGFAVAALVYVLRARKGREAR</sequence>
<accession>A0A840IXS5</accession>
<proteinExistence type="predicted"/>
<comment type="caution">
    <text evidence="2">The sequence shown here is derived from an EMBL/GenBank/DDBJ whole genome shotgun (WGS) entry which is preliminary data.</text>
</comment>
<keyword evidence="1" id="KW-0812">Transmembrane</keyword>
<feature type="transmembrane region" description="Helical" evidence="1">
    <location>
        <begin position="190"/>
        <end position="210"/>
    </location>
</feature>
<keyword evidence="1" id="KW-0472">Membrane</keyword>
<feature type="transmembrane region" description="Helical" evidence="1">
    <location>
        <begin position="138"/>
        <end position="158"/>
    </location>
</feature>
<reference evidence="2 3" key="1">
    <citation type="submission" date="2020-08" db="EMBL/GenBank/DDBJ databases">
        <title>Sequencing the genomes of 1000 actinobacteria strains.</title>
        <authorList>
            <person name="Klenk H.-P."/>
        </authorList>
    </citation>
    <scope>NUCLEOTIDE SEQUENCE [LARGE SCALE GENOMIC DNA]</scope>
    <source>
        <strain evidence="2 3">DSM 45859</strain>
    </source>
</reference>
<feature type="transmembrane region" description="Helical" evidence="1">
    <location>
        <begin position="40"/>
        <end position="59"/>
    </location>
</feature>
<name>A0A840IXS5_9PSEU</name>
<dbReference type="RefSeq" id="WP_184780675.1">
    <property type="nucleotide sequence ID" value="NZ_JACHMG010000001.1"/>
</dbReference>